<evidence type="ECO:0000313" key="2">
    <source>
        <dbReference type="Proteomes" id="UP001150941"/>
    </source>
</evidence>
<dbReference type="OrthoDB" id="4499271at2759"/>
<organism evidence="1 2">
    <name type="scientific">Penicillium chermesinum</name>
    <dbReference type="NCBI Taxonomy" id="63820"/>
    <lineage>
        <taxon>Eukaryota</taxon>
        <taxon>Fungi</taxon>
        <taxon>Dikarya</taxon>
        <taxon>Ascomycota</taxon>
        <taxon>Pezizomycotina</taxon>
        <taxon>Eurotiomycetes</taxon>
        <taxon>Eurotiomycetidae</taxon>
        <taxon>Eurotiales</taxon>
        <taxon>Aspergillaceae</taxon>
        <taxon>Penicillium</taxon>
    </lineage>
</organism>
<dbReference type="RefSeq" id="XP_058330777.1">
    <property type="nucleotide sequence ID" value="XM_058475037.1"/>
</dbReference>
<reference evidence="1" key="2">
    <citation type="journal article" date="2023" name="IMA Fungus">
        <title>Comparative genomic study of the Penicillium genus elucidates a diverse pangenome and 15 lateral gene transfer events.</title>
        <authorList>
            <person name="Petersen C."/>
            <person name="Sorensen T."/>
            <person name="Nielsen M.R."/>
            <person name="Sondergaard T.E."/>
            <person name="Sorensen J.L."/>
            <person name="Fitzpatrick D.A."/>
            <person name="Frisvad J.C."/>
            <person name="Nielsen K.L."/>
        </authorList>
    </citation>
    <scope>NUCLEOTIDE SEQUENCE</scope>
    <source>
        <strain evidence="1">IBT 19713</strain>
    </source>
</reference>
<sequence length="263" mass="29661">MANSPVEAELTHDSLVASISQVLIDARIPNLLWGNYLLTVYGVPTIVDDVAFVLADEHIAMAESAVKEANFVPCTKGLNCPRVNGFQAQPPPKHLHINEEFVIPLHEKSDVLWKFGEFGFSQFENNPDILSASDLRLLSAVPGRGRGRFPQEFSFVRIPSAAVFCEALILLLCRDYDSSYETYWLAILSYILEYVDETDIFNGNDLGEEYRKFYYALKGGDPMVWSYLDELRSDLNSKDQLPKNKSTSVTDLLWTTKGEQSHI</sequence>
<protein>
    <recommendedName>
        <fullName evidence="3">Thioredoxin reductase</fullName>
    </recommendedName>
</protein>
<dbReference type="GeneID" id="83202340"/>
<accession>A0A9W9P0E5</accession>
<proteinExistence type="predicted"/>
<gene>
    <name evidence="1" type="ORF">N7468_005741</name>
</gene>
<dbReference type="Proteomes" id="UP001150941">
    <property type="component" value="Unassembled WGS sequence"/>
</dbReference>
<evidence type="ECO:0000313" key="1">
    <source>
        <dbReference type="EMBL" id="KAJ5232785.1"/>
    </source>
</evidence>
<keyword evidence="2" id="KW-1185">Reference proteome</keyword>
<evidence type="ECO:0008006" key="3">
    <source>
        <dbReference type="Google" id="ProtNLM"/>
    </source>
</evidence>
<name>A0A9W9P0E5_9EURO</name>
<dbReference type="EMBL" id="JAPQKS010000004">
    <property type="protein sequence ID" value="KAJ5232785.1"/>
    <property type="molecule type" value="Genomic_DNA"/>
</dbReference>
<comment type="caution">
    <text evidence="1">The sequence shown here is derived from an EMBL/GenBank/DDBJ whole genome shotgun (WGS) entry which is preliminary data.</text>
</comment>
<reference evidence="1" key="1">
    <citation type="submission" date="2022-11" db="EMBL/GenBank/DDBJ databases">
        <authorList>
            <person name="Petersen C."/>
        </authorList>
    </citation>
    <scope>NUCLEOTIDE SEQUENCE</scope>
    <source>
        <strain evidence="1">IBT 19713</strain>
    </source>
</reference>
<dbReference type="AlphaFoldDB" id="A0A9W9P0E5"/>